<dbReference type="STRING" id="230819.A0A5C3LCC8"/>
<feature type="region of interest" description="Disordered" evidence="3">
    <location>
        <begin position="387"/>
        <end position="434"/>
    </location>
</feature>
<evidence type="ECO:0000256" key="3">
    <source>
        <dbReference type="SAM" id="MobiDB-lite"/>
    </source>
</evidence>
<dbReference type="PROSITE" id="PS50002">
    <property type="entry name" value="SH3"/>
    <property type="match status" value="1"/>
</dbReference>
<dbReference type="EMBL" id="ML210147">
    <property type="protein sequence ID" value="TFK30272.1"/>
    <property type="molecule type" value="Genomic_DNA"/>
</dbReference>
<keyword evidence="1 2" id="KW-0728">SH3 domain</keyword>
<sequence>MHRRYQRRPAQANPGDTLPNLQGRQHPEPEDSGNDDGMYYDMGGNPFGSPATITTTRIVANTGTANSPVHSMPIMSSPGTVPTPATASQDEHGDPSSSVSVITLVAASPSPSSSSPPAVIPTMINNGNGGDANATQTPSPLSNTSDSQRGRLPPGATIGLVIAGIIIAASLIIFFVRRRYVRRRIRLRKEWASKRPLSLSQMLESKGGSKSFSFTSESAESIRYGLPLQSPAIVKTRSSPKEVVRTLSIPTPLAVPVPPRPEAASYASASQALNATPTSVVPPFSSRSHVPSPFNPNPTNNSTTPPQATTASIPDVYGPPATVLSASSKVSVILTFVPTLADELSITLGEELSMIAEFDDGWGMCSNAQGEQGMVPMECVSAIGATADESNSSSGSASSGKVDLQNQNVNNGQRGLGGRSRRVSSLDVIQGRRF</sequence>
<evidence type="ECO:0000313" key="6">
    <source>
        <dbReference type="EMBL" id="TFK30272.1"/>
    </source>
</evidence>
<accession>A0A5C3LCC8</accession>
<feature type="compositionally biased region" description="Low complexity" evidence="3">
    <location>
        <begin position="297"/>
        <end position="314"/>
    </location>
</feature>
<reference evidence="6 7" key="1">
    <citation type="journal article" date="2019" name="Nat. Ecol. Evol.">
        <title>Megaphylogeny resolves global patterns of mushroom evolution.</title>
        <authorList>
            <person name="Varga T."/>
            <person name="Krizsan K."/>
            <person name="Foldi C."/>
            <person name="Dima B."/>
            <person name="Sanchez-Garcia M."/>
            <person name="Sanchez-Ramirez S."/>
            <person name="Szollosi G.J."/>
            <person name="Szarkandi J.G."/>
            <person name="Papp V."/>
            <person name="Albert L."/>
            <person name="Andreopoulos W."/>
            <person name="Angelini C."/>
            <person name="Antonin V."/>
            <person name="Barry K.W."/>
            <person name="Bougher N.L."/>
            <person name="Buchanan P."/>
            <person name="Buyck B."/>
            <person name="Bense V."/>
            <person name="Catcheside P."/>
            <person name="Chovatia M."/>
            <person name="Cooper J."/>
            <person name="Damon W."/>
            <person name="Desjardin D."/>
            <person name="Finy P."/>
            <person name="Geml J."/>
            <person name="Haridas S."/>
            <person name="Hughes K."/>
            <person name="Justo A."/>
            <person name="Karasinski D."/>
            <person name="Kautmanova I."/>
            <person name="Kiss B."/>
            <person name="Kocsube S."/>
            <person name="Kotiranta H."/>
            <person name="LaButti K.M."/>
            <person name="Lechner B.E."/>
            <person name="Liimatainen K."/>
            <person name="Lipzen A."/>
            <person name="Lukacs Z."/>
            <person name="Mihaltcheva S."/>
            <person name="Morgado L.N."/>
            <person name="Niskanen T."/>
            <person name="Noordeloos M.E."/>
            <person name="Ohm R.A."/>
            <person name="Ortiz-Santana B."/>
            <person name="Ovrebo C."/>
            <person name="Racz N."/>
            <person name="Riley R."/>
            <person name="Savchenko A."/>
            <person name="Shiryaev A."/>
            <person name="Soop K."/>
            <person name="Spirin V."/>
            <person name="Szebenyi C."/>
            <person name="Tomsovsky M."/>
            <person name="Tulloss R.E."/>
            <person name="Uehling J."/>
            <person name="Grigoriev I.V."/>
            <person name="Vagvolgyi C."/>
            <person name="Papp T."/>
            <person name="Martin F.M."/>
            <person name="Miettinen O."/>
            <person name="Hibbett D.S."/>
            <person name="Nagy L.G."/>
        </authorList>
    </citation>
    <scope>NUCLEOTIDE SEQUENCE [LARGE SCALE GENOMIC DNA]</scope>
    <source>
        <strain evidence="6 7">CBS 121175</strain>
    </source>
</reference>
<protein>
    <recommendedName>
        <fullName evidence="5">SH3 domain-containing protein</fullName>
    </recommendedName>
</protein>
<evidence type="ECO:0000256" key="2">
    <source>
        <dbReference type="PROSITE-ProRule" id="PRU00192"/>
    </source>
</evidence>
<name>A0A5C3LCC8_COPMA</name>
<feature type="compositionally biased region" description="Low complexity" evidence="3">
    <location>
        <begin position="390"/>
        <end position="400"/>
    </location>
</feature>
<keyword evidence="4" id="KW-0472">Membrane</keyword>
<evidence type="ECO:0000256" key="4">
    <source>
        <dbReference type="SAM" id="Phobius"/>
    </source>
</evidence>
<dbReference type="AlphaFoldDB" id="A0A5C3LCC8"/>
<evidence type="ECO:0000256" key="1">
    <source>
        <dbReference type="ARBA" id="ARBA00022443"/>
    </source>
</evidence>
<feature type="compositionally biased region" description="Low complexity" evidence="3">
    <location>
        <begin position="106"/>
        <end position="117"/>
    </location>
</feature>
<gene>
    <name evidence="6" type="ORF">FA15DRAFT_663662</name>
</gene>
<evidence type="ECO:0000259" key="5">
    <source>
        <dbReference type="PROSITE" id="PS50002"/>
    </source>
</evidence>
<feature type="region of interest" description="Disordered" evidence="3">
    <location>
        <begin position="1"/>
        <end position="151"/>
    </location>
</feature>
<keyword evidence="4" id="KW-1133">Transmembrane helix</keyword>
<proteinExistence type="predicted"/>
<dbReference type="SUPFAM" id="SSF50044">
    <property type="entry name" value="SH3-domain"/>
    <property type="match status" value="1"/>
</dbReference>
<organism evidence="6 7">
    <name type="scientific">Coprinopsis marcescibilis</name>
    <name type="common">Agaric fungus</name>
    <name type="synonym">Psathyrella marcescibilis</name>
    <dbReference type="NCBI Taxonomy" id="230819"/>
    <lineage>
        <taxon>Eukaryota</taxon>
        <taxon>Fungi</taxon>
        <taxon>Dikarya</taxon>
        <taxon>Basidiomycota</taxon>
        <taxon>Agaricomycotina</taxon>
        <taxon>Agaricomycetes</taxon>
        <taxon>Agaricomycetidae</taxon>
        <taxon>Agaricales</taxon>
        <taxon>Agaricineae</taxon>
        <taxon>Psathyrellaceae</taxon>
        <taxon>Coprinopsis</taxon>
    </lineage>
</organism>
<dbReference type="Gene3D" id="2.30.30.40">
    <property type="entry name" value="SH3 Domains"/>
    <property type="match status" value="1"/>
</dbReference>
<feature type="compositionally biased region" description="Polar residues" evidence="3">
    <location>
        <begin position="77"/>
        <end position="88"/>
    </location>
</feature>
<feature type="compositionally biased region" description="Polar residues" evidence="3">
    <location>
        <begin position="278"/>
        <end position="289"/>
    </location>
</feature>
<feature type="domain" description="SH3" evidence="5">
    <location>
        <begin position="325"/>
        <end position="385"/>
    </location>
</feature>
<feature type="region of interest" description="Disordered" evidence="3">
    <location>
        <begin position="278"/>
        <end position="314"/>
    </location>
</feature>
<dbReference type="Proteomes" id="UP000307440">
    <property type="component" value="Unassembled WGS sequence"/>
</dbReference>
<keyword evidence="4" id="KW-0812">Transmembrane</keyword>
<dbReference type="InterPro" id="IPR001452">
    <property type="entry name" value="SH3_domain"/>
</dbReference>
<feature type="compositionally biased region" description="Polar residues" evidence="3">
    <location>
        <begin position="51"/>
        <end position="69"/>
    </location>
</feature>
<keyword evidence="7" id="KW-1185">Reference proteome</keyword>
<feature type="compositionally biased region" description="Low complexity" evidence="3">
    <location>
        <begin position="35"/>
        <end position="44"/>
    </location>
</feature>
<dbReference type="InterPro" id="IPR036028">
    <property type="entry name" value="SH3-like_dom_sf"/>
</dbReference>
<feature type="transmembrane region" description="Helical" evidence="4">
    <location>
        <begin position="155"/>
        <end position="176"/>
    </location>
</feature>
<evidence type="ECO:0000313" key="7">
    <source>
        <dbReference type="Proteomes" id="UP000307440"/>
    </source>
</evidence>
<dbReference type="OrthoDB" id="5340910at2759"/>
<feature type="compositionally biased region" description="Polar residues" evidence="3">
    <location>
        <begin position="133"/>
        <end position="147"/>
    </location>
</feature>